<organism evidence="3 4">
    <name type="scientific">Saprospira grandis (strain Lewin)</name>
    <dbReference type="NCBI Taxonomy" id="984262"/>
    <lineage>
        <taxon>Bacteria</taxon>
        <taxon>Pseudomonadati</taxon>
        <taxon>Bacteroidota</taxon>
        <taxon>Saprospiria</taxon>
        <taxon>Saprospirales</taxon>
        <taxon>Saprospiraceae</taxon>
        <taxon>Saprospira</taxon>
    </lineage>
</organism>
<evidence type="ECO:0000256" key="1">
    <source>
        <dbReference type="SAM" id="MobiDB-lite"/>
    </source>
</evidence>
<dbReference type="Proteomes" id="UP000007519">
    <property type="component" value="Chromosome"/>
</dbReference>
<evidence type="ECO:0000256" key="2">
    <source>
        <dbReference type="SAM" id="SignalP"/>
    </source>
</evidence>
<dbReference type="KEGG" id="sgn:SGRA_3694"/>
<dbReference type="HOGENOM" id="CLU_1064575_0_0_10"/>
<dbReference type="PROSITE" id="PS51257">
    <property type="entry name" value="PROKAR_LIPOPROTEIN"/>
    <property type="match status" value="1"/>
</dbReference>
<dbReference type="OrthoDB" id="5410776at2"/>
<protein>
    <submittedName>
        <fullName evidence="3">Lipoprotein</fullName>
    </submittedName>
</protein>
<feature type="chain" id="PRO_5003604730" evidence="2">
    <location>
        <begin position="28"/>
        <end position="291"/>
    </location>
</feature>
<feature type="signal peptide" evidence="2">
    <location>
        <begin position="1"/>
        <end position="27"/>
    </location>
</feature>
<feature type="compositionally biased region" description="Low complexity" evidence="1">
    <location>
        <begin position="256"/>
        <end position="291"/>
    </location>
</feature>
<keyword evidence="3" id="KW-0449">Lipoprotein</keyword>
<feature type="compositionally biased region" description="Polar residues" evidence="1">
    <location>
        <begin position="235"/>
        <end position="252"/>
    </location>
</feature>
<evidence type="ECO:0000313" key="3">
    <source>
        <dbReference type="EMBL" id="AFC26415.1"/>
    </source>
</evidence>
<sequence length="291" mass="31860">MKTTIFSFSAFLFLALALSMSSCGSSADEKYMAFPADKIAQSMDSVKNFSIILYDMDVKDKKYYHKYKVIQQTAEIPAATSLDSTALADSTTSPADLGIVEKITDWKEVSPSDFDYHSSNMGMEIMSKKEGDLSKVAAPPGYSQYVGNSRYGQWKTNPSTGDSFWAFYGRYMFLNTMFNLMSPVRYGGYSSYYGGYYGRRPYYGSVNSSGKYSYGTGSAHAAKSNPSFAQRMNSNSALKSRVNNSISRSSARATGGKRSSVSSSSSKRSRSSSRYSSGSSSRSRSSSRGGK</sequence>
<proteinExistence type="predicted"/>
<dbReference type="EMBL" id="CP002831">
    <property type="protein sequence ID" value="AFC26415.1"/>
    <property type="molecule type" value="Genomic_DNA"/>
</dbReference>
<evidence type="ECO:0000313" key="4">
    <source>
        <dbReference type="Proteomes" id="UP000007519"/>
    </source>
</evidence>
<dbReference type="STRING" id="984262.SGRA_3694"/>
<dbReference type="RefSeq" id="WP_015694005.1">
    <property type="nucleotide sequence ID" value="NC_016940.1"/>
</dbReference>
<feature type="region of interest" description="Disordered" evidence="1">
    <location>
        <begin position="235"/>
        <end position="291"/>
    </location>
</feature>
<accession>H6L6Y5</accession>
<keyword evidence="2" id="KW-0732">Signal</keyword>
<dbReference type="eggNOG" id="COG1196">
    <property type="taxonomic scope" value="Bacteria"/>
</dbReference>
<gene>
    <name evidence="3" type="ordered locus">SGRA_3694</name>
</gene>
<keyword evidence="4" id="KW-1185">Reference proteome</keyword>
<name>H6L6Y5_SAPGL</name>
<reference evidence="3 4" key="1">
    <citation type="journal article" date="2012" name="Stand. Genomic Sci.">
        <title>Complete genome sequencing and analysis of Saprospira grandis str. Lewin, a predatory marine bacterium.</title>
        <authorList>
            <person name="Saw J.H."/>
            <person name="Yuryev A."/>
            <person name="Kanbe M."/>
            <person name="Hou S."/>
            <person name="Young A.G."/>
            <person name="Aizawa S."/>
            <person name="Alam M."/>
        </authorList>
    </citation>
    <scope>NUCLEOTIDE SEQUENCE [LARGE SCALE GENOMIC DNA]</scope>
    <source>
        <strain evidence="3 4">Lewin</strain>
    </source>
</reference>
<dbReference type="AlphaFoldDB" id="H6L6Y5"/>